<evidence type="ECO:0000256" key="1">
    <source>
        <dbReference type="ARBA" id="ARBA00004394"/>
    </source>
</evidence>
<feature type="transmembrane region" description="Helical" evidence="10">
    <location>
        <begin position="126"/>
        <end position="144"/>
    </location>
</feature>
<dbReference type="Proteomes" id="UP001301350">
    <property type="component" value="Unassembled WGS sequence"/>
</dbReference>
<dbReference type="InterPro" id="IPR039899">
    <property type="entry name" value="BET1_SNARE"/>
</dbReference>
<keyword evidence="6" id="KW-0333">Golgi apparatus</keyword>
<dbReference type="EMBL" id="JANCYW010000005">
    <property type="protein sequence ID" value="KAK4535424.1"/>
    <property type="molecule type" value="Genomic_DNA"/>
</dbReference>
<evidence type="ECO:0000256" key="5">
    <source>
        <dbReference type="ARBA" id="ARBA00022989"/>
    </source>
</evidence>
<keyword evidence="2" id="KW-0813">Transport</keyword>
<evidence type="ECO:0000256" key="4">
    <source>
        <dbReference type="ARBA" id="ARBA00022927"/>
    </source>
</evidence>
<protein>
    <recommendedName>
        <fullName evidence="11">t-SNARE coiled-coil homology domain-containing protein</fullName>
    </recommendedName>
</protein>
<feature type="region of interest" description="Disordered" evidence="9">
    <location>
        <begin position="21"/>
        <end position="44"/>
    </location>
</feature>
<evidence type="ECO:0000256" key="3">
    <source>
        <dbReference type="ARBA" id="ARBA00022692"/>
    </source>
</evidence>
<keyword evidence="3 10" id="KW-0812">Transmembrane</keyword>
<dbReference type="GO" id="GO:0000139">
    <property type="term" value="C:Golgi membrane"/>
    <property type="evidence" value="ECO:0007669"/>
    <property type="project" value="UniProtKB-SubCell"/>
</dbReference>
<evidence type="ECO:0000256" key="9">
    <source>
        <dbReference type="SAM" id="MobiDB-lite"/>
    </source>
</evidence>
<evidence type="ECO:0000313" key="12">
    <source>
        <dbReference type="EMBL" id="KAK4535424.1"/>
    </source>
</evidence>
<dbReference type="PROSITE" id="PS50192">
    <property type="entry name" value="T_SNARE"/>
    <property type="match status" value="1"/>
</dbReference>
<sequence length="146" mass="16093">MRRGAVGAFDDHRNARDRAALLSSSARSSSGVMTSRAGARGQAPTGADTYEYVAAYEQQNNRQVDALSGKVHAMREVALQINDEATSQNRYLDQQMVGVFDRASVSLRQTMQQLDHLVRSGSGRHLCYMVAGVVALLFLLYLLFPR</sequence>
<evidence type="ECO:0000259" key="11">
    <source>
        <dbReference type="PROSITE" id="PS50192"/>
    </source>
</evidence>
<name>A0AAV9IT00_CYACA</name>
<dbReference type="CDD" id="cd15853">
    <property type="entry name" value="SNARE_Bet1"/>
    <property type="match status" value="1"/>
</dbReference>
<evidence type="ECO:0000256" key="6">
    <source>
        <dbReference type="ARBA" id="ARBA00023034"/>
    </source>
</evidence>
<dbReference type="Gene3D" id="1.20.5.110">
    <property type="match status" value="1"/>
</dbReference>
<feature type="compositionally biased region" description="Low complexity" evidence="9">
    <location>
        <begin position="21"/>
        <end position="30"/>
    </location>
</feature>
<keyword evidence="7 10" id="KW-0472">Membrane</keyword>
<dbReference type="AlphaFoldDB" id="A0AAV9IT00"/>
<dbReference type="InterPro" id="IPR000727">
    <property type="entry name" value="T_SNARE_dom"/>
</dbReference>
<evidence type="ECO:0000256" key="8">
    <source>
        <dbReference type="ARBA" id="ARBA00046280"/>
    </source>
</evidence>
<proteinExistence type="predicted"/>
<evidence type="ECO:0000256" key="10">
    <source>
        <dbReference type="SAM" id="Phobius"/>
    </source>
</evidence>
<dbReference type="PANTHER" id="PTHR12791">
    <property type="entry name" value="GOLGI SNARE BET1-RELATED"/>
    <property type="match status" value="1"/>
</dbReference>
<dbReference type="SUPFAM" id="SSF58038">
    <property type="entry name" value="SNARE fusion complex"/>
    <property type="match status" value="1"/>
</dbReference>
<feature type="domain" description="T-SNARE coiled-coil homology" evidence="11">
    <location>
        <begin position="54"/>
        <end position="94"/>
    </location>
</feature>
<gene>
    <name evidence="12" type="ORF">CDCA_CDCA05G1449</name>
</gene>
<comment type="subcellular location">
    <subcellularLocation>
        <location evidence="8">Endomembrane system</location>
        <topology evidence="8">Single-pass type IV membrane protein</topology>
    </subcellularLocation>
    <subcellularLocation>
        <location evidence="1">Golgi apparatus membrane</location>
    </subcellularLocation>
</comment>
<evidence type="ECO:0000313" key="13">
    <source>
        <dbReference type="Proteomes" id="UP001301350"/>
    </source>
</evidence>
<organism evidence="12 13">
    <name type="scientific">Cyanidium caldarium</name>
    <name type="common">Red alga</name>
    <dbReference type="NCBI Taxonomy" id="2771"/>
    <lineage>
        <taxon>Eukaryota</taxon>
        <taxon>Rhodophyta</taxon>
        <taxon>Bangiophyceae</taxon>
        <taxon>Cyanidiales</taxon>
        <taxon>Cyanidiaceae</taxon>
        <taxon>Cyanidium</taxon>
    </lineage>
</organism>
<evidence type="ECO:0000256" key="7">
    <source>
        <dbReference type="ARBA" id="ARBA00023136"/>
    </source>
</evidence>
<keyword evidence="13" id="KW-1185">Reference proteome</keyword>
<keyword evidence="4" id="KW-0653">Protein transport</keyword>
<dbReference type="GO" id="GO:0015031">
    <property type="term" value="P:protein transport"/>
    <property type="evidence" value="ECO:0007669"/>
    <property type="project" value="UniProtKB-KW"/>
</dbReference>
<reference evidence="12 13" key="1">
    <citation type="submission" date="2022-07" db="EMBL/GenBank/DDBJ databases">
        <title>Genome-wide signatures of adaptation to extreme environments.</title>
        <authorList>
            <person name="Cho C.H."/>
            <person name="Yoon H.S."/>
        </authorList>
    </citation>
    <scope>NUCLEOTIDE SEQUENCE [LARGE SCALE GENOMIC DNA]</scope>
    <source>
        <strain evidence="12 13">DBV 063 E5</strain>
    </source>
</reference>
<comment type="caution">
    <text evidence="12">The sequence shown here is derived from an EMBL/GenBank/DDBJ whole genome shotgun (WGS) entry which is preliminary data.</text>
</comment>
<keyword evidence="5 10" id="KW-1133">Transmembrane helix</keyword>
<evidence type="ECO:0000256" key="2">
    <source>
        <dbReference type="ARBA" id="ARBA00022448"/>
    </source>
</evidence>
<accession>A0AAV9IT00</accession>